<dbReference type="Gene3D" id="2.40.420.20">
    <property type="match status" value="1"/>
</dbReference>
<dbReference type="EMBL" id="QRDV01000003">
    <property type="protein sequence ID" value="RED44459.1"/>
    <property type="molecule type" value="Genomic_DNA"/>
</dbReference>
<evidence type="ECO:0000256" key="1">
    <source>
        <dbReference type="ARBA" id="ARBA00009477"/>
    </source>
</evidence>
<evidence type="ECO:0000259" key="5">
    <source>
        <dbReference type="Pfam" id="PF25967"/>
    </source>
</evidence>
<dbReference type="SUPFAM" id="SSF111369">
    <property type="entry name" value="HlyD-like secretion proteins"/>
    <property type="match status" value="1"/>
</dbReference>
<dbReference type="InterPro" id="IPR058792">
    <property type="entry name" value="Beta-barrel_RND_2"/>
</dbReference>
<dbReference type="AlphaFoldDB" id="A0A3D9H4S3"/>
<dbReference type="InterPro" id="IPR006143">
    <property type="entry name" value="RND_pump_MFP"/>
</dbReference>
<feature type="domain" description="CzcB-like barrel-sandwich hybrid" evidence="6">
    <location>
        <begin position="101"/>
        <end position="217"/>
    </location>
</feature>
<dbReference type="Pfam" id="PF25893">
    <property type="entry name" value="HH_CzcB"/>
    <property type="match status" value="1"/>
</dbReference>
<dbReference type="PANTHER" id="PTHR30469">
    <property type="entry name" value="MULTIDRUG RESISTANCE PROTEIN MDTA"/>
    <property type="match status" value="1"/>
</dbReference>
<keyword evidence="2" id="KW-0175">Coiled coil</keyword>
<evidence type="ECO:0000256" key="2">
    <source>
        <dbReference type="SAM" id="Coils"/>
    </source>
</evidence>
<feature type="domain" description="Multidrug resistance protein MdtA-like C-terminal permuted SH3" evidence="5">
    <location>
        <begin position="310"/>
        <end position="375"/>
    </location>
</feature>
<dbReference type="OrthoDB" id="9798190at2"/>
<dbReference type="Proteomes" id="UP000256980">
    <property type="component" value="Unassembled WGS sequence"/>
</dbReference>
<feature type="coiled-coil region" evidence="2">
    <location>
        <begin position="170"/>
        <end position="197"/>
    </location>
</feature>
<dbReference type="Pfam" id="PF25973">
    <property type="entry name" value="BSH_CzcB"/>
    <property type="match status" value="1"/>
</dbReference>
<dbReference type="GO" id="GO:0015562">
    <property type="term" value="F:efflux transmembrane transporter activity"/>
    <property type="evidence" value="ECO:0007669"/>
    <property type="project" value="TreeGrafter"/>
</dbReference>
<accession>A0A3D9H4S3</accession>
<dbReference type="InterPro" id="IPR058647">
    <property type="entry name" value="BSH_CzcB-like"/>
</dbReference>
<comment type="caution">
    <text evidence="7">The sequence shown here is derived from an EMBL/GenBank/DDBJ whole genome shotgun (WGS) entry which is preliminary data.</text>
</comment>
<dbReference type="InterPro" id="IPR058627">
    <property type="entry name" value="MdtA-like_C"/>
</dbReference>
<sequence>MKNIYSILVITLLLVSCGGEQKNSTENVLQSNSLESIRKKRGELVNEQQAIHDQIKLLDEKIKTLDTTKHVPLITTFTAKAEKFEHVLELQGNVTTKNLLTITPEYSGILTHVYVKEGQRVRKGQLLAKIDDGGLSQQVAQLKIQSELAKTTYERQKRLWDQNIGSEIQFLQAKSTYESQQEAVSQLQQQVAKTAVKAPFSGTIDDVITEQGSVVAAGQSPLMRIVNLDEMYIEVEVPESYISNVVKGKKVEVEIPVLGKTIDATIRQASDFINPANRTFKVEIEVANKDKDIKPNLTARLKINDYTSENAILIPQSVISENADGEQFVYIVTDKNEKNIGTAKRVIIETGKTQGNIIEILKNLDKGTEIVNEGARSVKDGQSVEVINYKEEGNDQ</sequence>
<gene>
    <name evidence="7" type="ORF">DFQ10_103143</name>
</gene>
<feature type="domain" description="CusB-like beta-barrel" evidence="4">
    <location>
        <begin position="233"/>
        <end position="305"/>
    </location>
</feature>
<name>A0A3D9H4S3_9FLAO</name>
<evidence type="ECO:0000259" key="3">
    <source>
        <dbReference type="Pfam" id="PF25893"/>
    </source>
</evidence>
<evidence type="ECO:0000259" key="6">
    <source>
        <dbReference type="Pfam" id="PF25973"/>
    </source>
</evidence>
<dbReference type="GO" id="GO:1990281">
    <property type="term" value="C:efflux pump complex"/>
    <property type="evidence" value="ECO:0007669"/>
    <property type="project" value="TreeGrafter"/>
</dbReference>
<feature type="domain" description="CzcB-like alpha-helical hairpin" evidence="3">
    <location>
        <begin position="137"/>
        <end position="192"/>
    </location>
</feature>
<dbReference type="Gene3D" id="1.10.287.470">
    <property type="entry name" value="Helix hairpin bin"/>
    <property type="match status" value="1"/>
</dbReference>
<evidence type="ECO:0000313" key="7">
    <source>
        <dbReference type="EMBL" id="RED44459.1"/>
    </source>
</evidence>
<keyword evidence="8" id="KW-1185">Reference proteome</keyword>
<comment type="similarity">
    <text evidence="1">Belongs to the membrane fusion protein (MFP) (TC 8.A.1) family.</text>
</comment>
<dbReference type="Pfam" id="PF25954">
    <property type="entry name" value="Beta-barrel_RND_2"/>
    <property type="match status" value="1"/>
</dbReference>
<dbReference type="PANTHER" id="PTHR30469:SF15">
    <property type="entry name" value="HLYD FAMILY OF SECRETION PROTEINS"/>
    <property type="match status" value="1"/>
</dbReference>
<dbReference type="NCBIfam" id="TIGR01730">
    <property type="entry name" value="RND_mfp"/>
    <property type="match status" value="1"/>
</dbReference>
<dbReference type="Pfam" id="PF25967">
    <property type="entry name" value="RND-MFP_C"/>
    <property type="match status" value="1"/>
</dbReference>
<dbReference type="PROSITE" id="PS51257">
    <property type="entry name" value="PROKAR_LIPOPROTEIN"/>
    <property type="match status" value="1"/>
</dbReference>
<protein>
    <submittedName>
        <fullName evidence="7">RND family efflux transporter MFP subunit</fullName>
    </submittedName>
</protein>
<dbReference type="InterPro" id="IPR058648">
    <property type="entry name" value="HH_CzcB-like"/>
</dbReference>
<organism evidence="7 8">
    <name type="scientific">Winogradskyella eximia</name>
    <dbReference type="NCBI Taxonomy" id="262006"/>
    <lineage>
        <taxon>Bacteria</taxon>
        <taxon>Pseudomonadati</taxon>
        <taxon>Bacteroidota</taxon>
        <taxon>Flavobacteriia</taxon>
        <taxon>Flavobacteriales</taxon>
        <taxon>Flavobacteriaceae</taxon>
        <taxon>Winogradskyella</taxon>
    </lineage>
</organism>
<evidence type="ECO:0000259" key="4">
    <source>
        <dbReference type="Pfam" id="PF25954"/>
    </source>
</evidence>
<dbReference type="RefSeq" id="WP_115817062.1">
    <property type="nucleotide sequence ID" value="NZ_CANKZP010000003.1"/>
</dbReference>
<evidence type="ECO:0000313" key="8">
    <source>
        <dbReference type="Proteomes" id="UP000256980"/>
    </source>
</evidence>
<reference evidence="7 8" key="1">
    <citation type="submission" date="2018-07" db="EMBL/GenBank/DDBJ databases">
        <title>Genomic Encyclopedia of Type Strains, Phase III (KMG-III): the genomes of soil and plant-associated and newly described type strains.</title>
        <authorList>
            <person name="Whitman W."/>
        </authorList>
    </citation>
    <scope>NUCLEOTIDE SEQUENCE [LARGE SCALE GENOMIC DNA]</scope>
    <source>
        <strain evidence="7 8">CECT 7946</strain>
    </source>
</reference>
<proteinExistence type="inferred from homology"/>
<dbReference type="Gene3D" id="2.40.30.170">
    <property type="match status" value="1"/>
</dbReference>
<dbReference type="Gene3D" id="2.40.50.100">
    <property type="match status" value="1"/>
</dbReference>